<evidence type="ECO:0000313" key="3">
    <source>
        <dbReference type="EMBL" id="KAF2650659.1"/>
    </source>
</evidence>
<protein>
    <submittedName>
        <fullName evidence="3">Uncharacterized protein</fullName>
    </submittedName>
</protein>
<proteinExistence type="predicted"/>
<name>A0A6A6SSK5_9PLEO</name>
<feature type="transmembrane region" description="Helical" evidence="2">
    <location>
        <begin position="245"/>
        <end position="266"/>
    </location>
</feature>
<keyword evidence="2" id="KW-0812">Transmembrane</keyword>
<feature type="region of interest" description="Disordered" evidence="1">
    <location>
        <begin position="1"/>
        <end position="64"/>
    </location>
</feature>
<evidence type="ECO:0000256" key="2">
    <source>
        <dbReference type="SAM" id="Phobius"/>
    </source>
</evidence>
<dbReference type="EMBL" id="MU004448">
    <property type="protein sequence ID" value="KAF2650659.1"/>
    <property type="molecule type" value="Genomic_DNA"/>
</dbReference>
<feature type="transmembrane region" description="Helical" evidence="2">
    <location>
        <begin position="218"/>
        <end position="239"/>
    </location>
</feature>
<gene>
    <name evidence="3" type="ORF">K491DRAFT_125589</name>
</gene>
<dbReference type="AlphaFoldDB" id="A0A6A6SSK5"/>
<sequence>MADQNHPYQQPYYQQPSYQQASYQQPSYQQPSYQQPSYQQPAYQQHSQQQPTYQQPPSYQQLPYQPPSSPHAIYLYTTPLKNDPINGSRKKPIDIFAHWAVCIQGICYELRAGNKKAGESKFLYAPVPEHEWRRVRNYQNREPQLAGYTVRPYTQGEVHEVATKVWTKTMNKKYAFDAENCQVFIRLLVELIGDAESQKNLPHFFDEWVKNVSVGRDLTVLGLASGMALMGVGLVTAGVDMGATAAAGFGLAGSMVFSSSAALFNMRDAKAKFVKKAQKEIREELRFLQ</sequence>
<organism evidence="3 4">
    <name type="scientific">Lophiostoma macrostomum CBS 122681</name>
    <dbReference type="NCBI Taxonomy" id="1314788"/>
    <lineage>
        <taxon>Eukaryota</taxon>
        <taxon>Fungi</taxon>
        <taxon>Dikarya</taxon>
        <taxon>Ascomycota</taxon>
        <taxon>Pezizomycotina</taxon>
        <taxon>Dothideomycetes</taxon>
        <taxon>Pleosporomycetidae</taxon>
        <taxon>Pleosporales</taxon>
        <taxon>Lophiostomataceae</taxon>
        <taxon>Lophiostoma</taxon>
    </lineage>
</organism>
<dbReference type="OrthoDB" id="3788365at2759"/>
<evidence type="ECO:0000256" key="1">
    <source>
        <dbReference type="SAM" id="MobiDB-lite"/>
    </source>
</evidence>
<reference evidence="3" key="1">
    <citation type="journal article" date="2020" name="Stud. Mycol.">
        <title>101 Dothideomycetes genomes: a test case for predicting lifestyles and emergence of pathogens.</title>
        <authorList>
            <person name="Haridas S."/>
            <person name="Albert R."/>
            <person name="Binder M."/>
            <person name="Bloem J."/>
            <person name="Labutti K."/>
            <person name="Salamov A."/>
            <person name="Andreopoulos B."/>
            <person name="Baker S."/>
            <person name="Barry K."/>
            <person name="Bills G."/>
            <person name="Bluhm B."/>
            <person name="Cannon C."/>
            <person name="Castanera R."/>
            <person name="Culley D."/>
            <person name="Daum C."/>
            <person name="Ezra D."/>
            <person name="Gonzalez J."/>
            <person name="Henrissat B."/>
            <person name="Kuo A."/>
            <person name="Liang C."/>
            <person name="Lipzen A."/>
            <person name="Lutzoni F."/>
            <person name="Magnuson J."/>
            <person name="Mondo S."/>
            <person name="Nolan M."/>
            <person name="Ohm R."/>
            <person name="Pangilinan J."/>
            <person name="Park H.-J."/>
            <person name="Ramirez L."/>
            <person name="Alfaro M."/>
            <person name="Sun H."/>
            <person name="Tritt A."/>
            <person name="Yoshinaga Y."/>
            <person name="Zwiers L.-H."/>
            <person name="Turgeon B."/>
            <person name="Goodwin S."/>
            <person name="Spatafora J."/>
            <person name="Crous P."/>
            <person name="Grigoriev I."/>
        </authorList>
    </citation>
    <scope>NUCLEOTIDE SEQUENCE</scope>
    <source>
        <strain evidence="3">CBS 122681</strain>
    </source>
</reference>
<keyword evidence="2" id="KW-0472">Membrane</keyword>
<dbReference type="Proteomes" id="UP000799324">
    <property type="component" value="Unassembled WGS sequence"/>
</dbReference>
<keyword evidence="4" id="KW-1185">Reference proteome</keyword>
<feature type="compositionally biased region" description="Low complexity" evidence="1">
    <location>
        <begin position="7"/>
        <end position="63"/>
    </location>
</feature>
<dbReference type="SUPFAM" id="SSF81995">
    <property type="entry name" value="beta-sandwich domain of Sec23/24"/>
    <property type="match status" value="1"/>
</dbReference>
<keyword evidence="2" id="KW-1133">Transmembrane helix</keyword>
<evidence type="ECO:0000313" key="4">
    <source>
        <dbReference type="Proteomes" id="UP000799324"/>
    </source>
</evidence>
<accession>A0A6A6SSK5</accession>